<protein>
    <recommendedName>
        <fullName evidence="11">Actin</fullName>
    </recommendedName>
</protein>
<reference evidence="9 10" key="1">
    <citation type="journal article" date="2013" name="Curr. Biol.">
        <title>The Genome of the Foraminiferan Reticulomyxa filosa.</title>
        <authorList>
            <person name="Glockner G."/>
            <person name="Hulsmann N."/>
            <person name="Schleicher M."/>
            <person name="Noegel A.A."/>
            <person name="Eichinger L."/>
            <person name="Gallinger C."/>
            <person name="Pawlowski J."/>
            <person name="Sierra R."/>
            <person name="Euteneuer U."/>
            <person name="Pillet L."/>
            <person name="Moustafa A."/>
            <person name="Platzer M."/>
            <person name="Groth M."/>
            <person name="Szafranski K."/>
            <person name="Schliwa M."/>
        </authorList>
    </citation>
    <scope>NUCLEOTIDE SEQUENCE [LARGE SCALE GENOMIC DNA]</scope>
</reference>
<dbReference type="PRINTS" id="PR00190">
    <property type="entry name" value="ACTIN"/>
</dbReference>
<dbReference type="Gene3D" id="3.30.420.40">
    <property type="match status" value="2"/>
</dbReference>
<keyword evidence="3" id="KW-0547">Nucleotide-binding</keyword>
<keyword evidence="2" id="KW-0963">Cytoplasm</keyword>
<evidence type="ECO:0000256" key="4">
    <source>
        <dbReference type="ARBA" id="ARBA00022801"/>
    </source>
</evidence>
<evidence type="ECO:0000256" key="2">
    <source>
        <dbReference type="ARBA" id="ARBA00022490"/>
    </source>
</evidence>
<dbReference type="AlphaFoldDB" id="X6N716"/>
<dbReference type="FunFam" id="3.90.640.10:FF:000007">
    <property type="entry name" value="Actin like 7B"/>
    <property type="match status" value="1"/>
</dbReference>
<dbReference type="SUPFAM" id="SSF53067">
    <property type="entry name" value="Actin-like ATPase domain"/>
    <property type="match status" value="2"/>
</dbReference>
<evidence type="ECO:0000256" key="6">
    <source>
        <dbReference type="ARBA" id="ARBA00023212"/>
    </source>
</evidence>
<dbReference type="Proteomes" id="UP000023152">
    <property type="component" value="Unassembled WGS sequence"/>
</dbReference>
<evidence type="ECO:0000256" key="5">
    <source>
        <dbReference type="ARBA" id="ARBA00022840"/>
    </source>
</evidence>
<dbReference type="Pfam" id="PF00022">
    <property type="entry name" value="Actin"/>
    <property type="match status" value="1"/>
</dbReference>
<evidence type="ECO:0000256" key="7">
    <source>
        <dbReference type="ARBA" id="ARBA00049360"/>
    </source>
</evidence>
<evidence type="ECO:0000256" key="1">
    <source>
        <dbReference type="ARBA" id="ARBA00004245"/>
    </source>
</evidence>
<gene>
    <name evidence="9" type="ORF">RFI_15382</name>
</gene>
<comment type="subcellular location">
    <subcellularLocation>
        <location evidence="1">Cytoplasm</location>
        <location evidence="1">Cytoskeleton</location>
    </subcellularLocation>
</comment>
<dbReference type="OrthoDB" id="6953074at2759"/>
<dbReference type="PROSITE" id="PS00406">
    <property type="entry name" value="ACTINS_1"/>
    <property type="match status" value="1"/>
</dbReference>
<dbReference type="InterPro" id="IPR043129">
    <property type="entry name" value="ATPase_NBD"/>
</dbReference>
<dbReference type="InterPro" id="IPR004001">
    <property type="entry name" value="Actin_CS"/>
</dbReference>
<name>X6N716_RETFI</name>
<dbReference type="GO" id="GO:0005524">
    <property type="term" value="F:ATP binding"/>
    <property type="evidence" value="ECO:0007669"/>
    <property type="project" value="UniProtKB-KW"/>
</dbReference>
<evidence type="ECO:0000313" key="9">
    <source>
        <dbReference type="EMBL" id="ETO21826.1"/>
    </source>
</evidence>
<dbReference type="Gene3D" id="3.90.640.10">
    <property type="entry name" value="Actin, Chain A, domain 4"/>
    <property type="match status" value="1"/>
</dbReference>
<dbReference type="SMART" id="SM00268">
    <property type="entry name" value="ACTIN"/>
    <property type="match status" value="1"/>
</dbReference>
<sequence length="386" mass="43113">MQVQTEDFEAEEEKAVVLDNGTNLLKIGFSGESSGPRLVLPNIVGRPKEAGISAGMGQKSLYIGDEAQTRRGILNLSYPMERGMITSWDDMENVWVHGLFSELGIEPENHPILLTDTALNPETNRLKMAEIMFEKFNFHSVYIATQAVLSLYGGGAHTGLVIDSGEGTTHCVPIYEGYAISHSIERLDIGGRDVTEHLMKTLMKKQAEEGKGIKCVTSAEREIVRDIKETCGSVSLNQDNNNNSNNNVEYELPDGQTLSIGEERFECTEVMFNPELMGIDSKGIHKLVYDSIESCDLHLKKELYGNIVLSGGNTLFPNMKERIQMELKSLVPFNQDRIHVEAPNDRKYSVWIGGSILSSLPVFRELWIDKMEFSESKGNAILRKCF</sequence>
<evidence type="ECO:0000313" key="10">
    <source>
        <dbReference type="Proteomes" id="UP000023152"/>
    </source>
</evidence>
<keyword evidence="10" id="KW-1185">Reference proteome</keyword>
<evidence type="ECO:0000256" key="8">
    <source>
        <dbReference type="RuleBase" id="RU000487"/>
    </source>
</evidence>
<comment type="similarity">
    <text evidence="8">Belongs to the actin family.</text>
</comment>
<dbReference type="FunFam" id="3.30.420.40:FF:000148">
    <property type="entry name" value="Actin, alpha skeletal muscle"/>
    <property type="match status" value="1"/>
</dbReference>
<organism evidence="9 10">
    <name type="scientific">Reticulomyxa filosa</name>
    <dbReference type="NCBI Taxonomy" id="46433"/>
    <lineage>
        <taxon>Eukaryota</taxon>
        <taxon>Sar</taxon>
        <taxon>Rhizaria</taxon>
        <taxon>Retaria</taxon>
        <taxon>Foraminifera</taxon>
        <taxon>Monothalamids</taxon>
        <taxon>Reticulomyxidae</taxon>
        <taxon>Reticulomyxa</taxon>
    </lineage>
</organism>
<keyword evidence="4" id="KW-0378">Hydrolase</keyword>
<keyword evidence="6" id="KW-0206">Cytoskeleton</keyword>
<proteinExistence type="inferred from homology"/>
<comment type="caution">
    <text evidence="9">The sequence shown here is derived from an EMBL/GenBank/DDBJ whole genome shotgun (WGS) entry which is preliminary data.</text>
</comment>
<dbReference type="GO" id="GO:0005856">
    <property type="term" value="C:cytoskeleton"/>
    <property type="evidence" value="ECO:0007669"/>
    <property type="project" value="UniProtKB-SubCell"/>
</dbReference>
<dbReference type="GO" id="GO:0016787">
    <property type="term" value="F:hydrolase activity"/>
    <property type="evidence" value="ECO:0007669"/>
    <property type="project" value="UniProtKB-KW"/>
</dbReference>
<dbReference type="EMBL" id="ASPP01011259">
    <property type="protein sequence ID" value="ETO21826.1"/>
    <property type="molecule type" value="Genomic_DNA"/>
</dbReference>
<evidence type="ECO:0000256" key="3">
    <source>
        <dbReference type="ARBA" id="ARBA00022741"/>
    </source>
</evidence>
<dbReference type="PANTHER" id="PTHR11937">
    <property type="entry name" value="ACTIN"/>
    <property type="match status" value="1"/>
</dbReference>
<keyword evidence="5" id="KW-0067">ATP-binding</keyword>
<comment type="catalytic activity">
    <reaction evidence="7">
        <text>ATP + H2O = ADP + phosphate + H(+)</text>
        <dbReference type="Rhea" id="RHEA:13065"/>
        <dbReference type="ChEBI" id="CHEBI:15377"/>
        <dbReference type="ChEBI" id="CHEBI:15378"/>
        <dbReference type="ChEBI" id="CHEBI:30616"/>
        <dbReference type="ChEBI" id="CHEBI:43474"/>
        <dbReference type="ChEBI" id="CHEBI:456216"/>
    </reaction>
</comment>
<accession>X6N716</accession>
<dbReference type="InterPro" id="IPR004000">
    <property type="entry name" value="Actin"/>
</dbReference>
<evidence type="ECO:0008006" key="11">
    <source>
        <dbReference type="Google" id="ProtNLM"/>
    </source>
</evidence>